<dbReference type="GeneID" id="43579399"/>
<name>A0A5E8B095_9ASCO</name>
<dbReference type="Proteomes" id="UP000398389">
    <property type="component" value="Unassembled WGS sequence"/>
</dbReference>
<feature type="region of interest" description="Disordered" evidence="2">
    <location>
        <begin position="204"/>
        <end position="238"/>
    </location>
</feature>
<feature type="compositionally biased region" description="Basic and acidic residues" evidence="2">
    <location>
        <begin position="10"/>
        <end position="19"/>
    </location>
</feature>
<feature type="compositionally biased region" description="Low complexity" evidence="2">
    <location>
        <begin position="84"/>
        <end position="96"/>
    </location>
</feature>
<sequence length="238" mass="26131">MGNDGGSIPTRRELVKPGDKGPSTADLFQSKTLNHEYLWTVCALSDAPLGPDGVMCDSKGRLYSKKAVLEYLLDQKNHSDDQLNNVDNKNKNNNNNSRSTITSLKDVVELHMGKSTNPNDWICPATQKRVVAEASGTRFVAIIPCGHVFAESAVQELGLEKCLVCDGPVDKQVGLVVLNDGSEENAARVALLEARGLAHNLKPLKKEKKKKKTMKKIKKNNEQMEAVKDSGRVHKSKK</sequence>
<dbReference type="InterPro" id="IPR006735">
    <property type="entry name" value="Rtf2"/>
</dbReference>
<dbReference type="EMBL" id="CABVLU010000001">
    <property type="protein sequence ID" value="VVT44914.1"/>
    <property type="molecule type" value="Genomic_DNA"/>
</dbReference>
<feature type="region of interest" description="Disordered" evidence="2">
    <location>
        <begin position="1"/>
        <end position="26"/>
    </location>
</feature>
<dbReference type="PANTHER" id="PTHR12775:SF0">
    <property type="entry name" value="REPLICATION TERMINATION FACTOR 2"/>
    <property type="match status" value="1"/>
</dbReference>
<dbReference type="RefSeq" id="XP_031851190.1">
    <property type="nucleotide sequence ID" value="XM_031995299.1"/>
</dbReference>
<keyword evidence="4" id="KW-1185">Reference proteome</keyword>
<gene>
    <name evidence="3" type="ORF">SAPINGB_P000576</name>
</gene>
<evidence type="ECO:0000313" key="4">
    <source>
        <dbReference type="Proteomes" id="UP000398389"/>
    </source>
</evidence>
<feature type="compositionally biased region" description="Basic residues" evidence="2">
    <location>
        <begin position="204"/>
        <end position="218"/>
    </location>
</feature>
<dbReference type="GO" id="GO:0006274">
    <property type="term" value="P:DNA replication termination"/>
    <property type="evidence" value="ECO:0007669"/>
    <property type="project" value="TreeGrafter"/>
</dbReference>
<reference evidence="3 4" key="1">
    <citation type="submission" date="2019-09" db="EMBL/GenBank/DDBJ databases">
        <authorList>
            <person name="Brejova B."/>
        </authorList>
    </citation>
    <scope>NUCLEOTIDE SEQUENCE [LARGE SCALE GENOMIC DNA]</scope>
</reference>
<comment type="similarity">
    <text evidence="1">Belongs to the rtf2 family.</text>
</comment>
<dbReference type="AlphaFoldDB" id="A0A5E8B095"/>
<dbReference type="CDD" id="cd16653">
    <property type="entry name" value="RING-like_Rtf2"/>
    <property type="match status" value="1"/>
</dbReference>
<evidence type="ECO:0000313" key="3">
    <source>
        <dbReference type="EMBL" id="VVT44914.1"/>
    </source>
</evidence>
<dbReference type="Pfam" id="PF04641">
    <property type="entry name" value="Rtf2"/>
    <property type="match status" value="1"/>
</dbReference>
<dbReference type="PANTHER" id="PTHR12775">
    <property type="entry name" value="PROTEIN C20ORF43 HOMOLOG"/>
    <property type="match status" value="1"/>
</dbReference>
<feature type="region of interest" description="Disordered" evidence="2">
    <location>
        <begin position="79"/>
        <end position="99"/>
    </location>
</feature>
<feature type="compositionally biased region" description="Basic and acidic residues" evidence="2">
    <location>
        <begin position="219"/>
        <end position="232"/>
    </location>
</feature>
<proteinExistence type="inferred from homology"/>
<protein>
    <submittedName>
        <fullName evidence="3">Uncharacterized protein</fullName>
    </submittedName>
</protein>
<evidence type="ECO:0000256" key="1">
    <source>
        <dbReference type="ARBA" id="ARBA00009885"/>
    </source>
</evidence>
<accession>A0A5E8B095</accession>
<organism evidence="3 4">
    <name type="scientific">Magnusiomyces paraingens</name>
    <dbReference type="NCBI Taxonomy" id="2606893"/>
    <lineage>
        <taxon>Eukaryota</taxon>
        <taxon>Fungi</taxon>
        <taxon>Dikarya</taxon>
        <taxon>Ascomycota</taxon>
        <taxon>Saccharomycotina</taxon>
        <taxon>Dipodascomycetes</taxon>
        <taxon>Dipodascales</taxon>
        <taxon>Dipodascaceae</taxon>
        <taxon>Magnusiomyces</taxon>
    </lineage>
</organism>
<evidence type="ECO:0000256" key="2">
    <source>
        <dbReference type="SAM" id="MobiDB-lite"/>
    </source>
</evidence>
<dbReference type="GO" id="GO:0005634">
    <property type="term" value="C:nucleus"/>
    <property type="evidence" value="ECO:0007669"/>
    <property type="project" value="TreeGrafter"/>
</dbReference>
<dbReference type="InterPro" id="IPR027799">
    <property type="entry name" value="Rtf2_RING-finger"/>
</dbReference>
<dbReference type="OrthoDB" id="247013at2759"/>